<keyword evidence="7 8" id="KW-0472">Membrane</keyword>
<keyword evidence="12" id="KW-1185">Reference proteome</keyword>
<dbReference type="PANTHER" id="PTHR30269">
    <property type="entry name" value="TRANSMEMBRANE PROTEIN YFCA"/>
    <property type="match status" value="1"/>
</dbReference>
<evidence type="ECO:0000256" key="2">
    <source>
        <dbReference type="ARBA" id="ARBA00009142"/>
    </source>
</evidence>
<dbReference type="RefSeq" id="WP_184889983.1">
    <property type="nucleotide sequence ID" value="NZ_BAAAHD010000034.1"/>
</dbReference>
<keyword evidence="5 8" id="KW-0812">Transmembrane</keyword>
<comment type="similarity">
    <text evidence="2 8">Belongs to the 4-toluene sulfonate uptake permease (TSUP) (TC 2.A.102) family.</text>
</comment>
<sequence length="259" mass="26921">MDVLDAIAVLAAGIAAGGINAVVGSGTLITFPTLLALGYPPVVANVSNNLGLVTGNVSGAYGYREELRGQRRRLVRMGSASFAGAITGGLLLLTLPPEAFAVIVPVLIFVALVLVVVQPRLQAWMRERRDGRERHRPEGGPGLWIGVFGTGVYGGYFGAAQGIVLIALLGIALDDDLQRLNGAKNAMVSIVNGTAALLFIGMWLLGETEISWWAVLLIAVGSTIGGLLGARLARRIPPLVLRGVIVAVGLAAIAQLLFG</sequence>
<proteinExistence type="inferred from homology"/>
<evidence type="ECO:0000256" key="3">
    <source>
        <dbReference type="ARBA" id="ARBA00022448"/>
    </source>
</evidence>
<reference evidence="10 11" key="3">
    <citation type="submission" date="2020-08" db="EMBL/GenBank/DDBJ databases">
        <title>Sequencing the genomes of 1000 actinobacteria strains.</title>
        <authorList>
            <person name="Klenk H.-P."/>
        </authorList>
    </citation>
    <scope>NUCLEOTIDE SEQUENCE [LARGE SCALE GENOMIC DNA]</scope>
    <source>
        <strain evidence="10 11">DSM 44772</strain>
    </source>
</reference>
<accession>A0A7W7N1A6</accession>
<dbReference type="EMBL" id="JACHMV010000001">
    <property type="protein sequence ID" value="MBB4778763.1"/>
    <property type="molecule type" value="Genomic_DNA"/>
</dbReference>
<keyword evidence="4 8" id="KW-1003">Cell membrane</keyword>
<dbReference type="InterPro" id="IPR052017">
    <property type="entry name" value="TSUP"/>
</dbReference>
<keyword evidence="6 8" id="KW-1133">Transmembrane helix</keyword>
<evidence type="ECO:0000256" key="7">
    <source>
        <dbReference type="ARBA" id="ARBA00023136"/>
    </source>
</evidence>
<evidence type="ECO:0000256" key="4">
    <source>
        <dbReference type="ARBA" id="ARBA00022475"/>
    </source>
</evidence>
<evidence type="ECO:0000256" key="5">
    <source>
        <dbReference type="ARBA" id="ARBA00022692"/>
    </source>
</evidence>
<evidence type="ECO:0000256" key="1">
    <source>
        <dbReference type="ARBA" id="ARBA00004651"/>
    </source>
</evidence>
<evidence type="ECO:0000313" key="11">
    <source>
        <dbReference type="Proteomes" id="UP000549343"/>
    </source>
</evidence>
<evidence type="ECO:0000313" key="12">
    <source>
        <dbReference type="Proteomes" id="UP001501427"/>
    </source>
</evidence>
<evidence type="ECO:0000313" key="9">
    <source>
        <dbReference type="EMBL" id="GAA0574544.1"/>
    </source>
</evidence>
<dbReference type="InterPro" id="IPR002781">
    <property type="entry name" value="TM_pro_TauE-like"/>
</dbReference>
<feature type="transmembrane region" description="Helical" evidence="8">
    <location>
        <begin position="239"/>
        <end position="258"/>
    </location>
</feature>
<keyword evidence="3" id="KW-0813">Transport</keyword>
<dbReference type="EMBL" id="BAAAHD010000034">
    <property type="protein sequence ID" value="GAA0574544.1"/>
    <property type="molecule type" value="Genomic_DNA"/>
</dbReference>
<feature type="transmembrane region" description="Helical" evidence="8">
    <location>
        <begin position="185"/>
        <end position="205"/>
    </location>
</feature>
<dbReference type="GO" id="GO:0005886">
    <property type="term" value="C:plasma membrane"/>
    <property type="evidence" value="ECO:0007669"/>
    <property type="project" value="UniProtKB-SubCell"/>
</dbReference>
<dbReference type="Proteomes" id="UP001501427">
    <property type="component" value="Unassembled WGS sequence"/>
</dbReference>
<comment type="caution">
    <text evidence="10">The sequence shown here is derived from an EMBL/GenBank/DDBJ whole genome shotgun (WGS) entry which is preliminary data.</text>
</comment>
<dbReference type="AlphaFoldDB" id="A0A7W7N1A6"/>
<evidence type="ECO:0000256" key="8">
    <source>
        <dbReference type="RuleBase" id="RU363041"/>
    </source>
</evidence>
<comment type="subcellular location">
    <subcellularLocation>
        <location evidence="1 8">Cell membrane</location>
        <topology evidence="1 8">Multi-pass membrane protein</topology>
    </subcellularLocation>
</comment>
<name>A0A7W7N1A6_9ACTN</name>
<feature type="transmembrane region" description="Helical" evidence="8">
    <location>
        <begin position="142"/>
        <end position="173"/>
    </location>
</feature>
<protein>
    <recommendedName>
        <fullName evidence="8">Probable membrane transporter protein</fullName>
    </recommendedName>
</protein>
<gene>
    <name evidence="10" type="ORF">F4557_007181</name>
    <name evidence="9" type="ORF">GCM10009546_41550</name>
</gene>
<dbReference type="PANTHER" id="PTHR30269:SF0">
    <property type="entry name" value="MEMBRANE TRANSPORTER PROTEIN YFCA-RELATED"/>
    <property type="match status" value="1"/>
</dbReference>
<reference evidence="12" key="2">
    <citation type="journal article" date="2019" name="Int. J. Syst. Evol. Microbiol.">
        <title>The Global Catalogue of Microorganisms (GCM) 10K type strain sequencing project: providing services to taxonomists for standard genome sequencing and annotation.</title>
        <authorList>
            <consortium name="The Broad Institute Genomics Platform"/>
            <consortium name="The Broad Institute Genome Sequencing Center for Infectious Disease"/>
            <person name="Wu L."/>
            <person name="Ma J."/>
        </authorList>
    </citation>
    <scope>NUCLEOTIDE SEQUENCE [LARGE SCALE GENOMIC DNA]</scope>
    <source>
        <strain evidence="12">JCM 10667</strain>
    </source>
</reference>
<dbReference type="Proteomes" id="UP000549343">
    <property type="component" value="Unassembled WGS sequence"/>
</dbReference>
<reference evidence="9" key="1">
    <citation type="journal article" date="2014" name="Int. J. Syst. Evol. Microbiol.">
        <title>Complete genome of a new Firmicutes species belonging to the dominant human colonic microbiota ('Ruminococcus bicirculans') reveals two chromosomes and a selective capacity to utilize plant glucans.</title>
        <authorList>
            <consortium name="NISC Comparative Sequencing Program"/>
            <person name="Wegmann U."/>
            <person name="Louis P."/>
            <person name="Goesmann A."/>
            <person name="Henrissat B."/>
            <person name="Duncan S.H."/>
            <person name="Flint H.J."/>
        </authorList>
    </citation>
    <scope>NUCLEOTIDE SEQUENCE</scope>
    <source>
        <strain evidence="9">JCM 10667</strain>
    </source>
</reference>
<reference evidence="9" key="4">
    <citation type="submission" date="2023-12" db="EMBL/GenBank/DDBJ databases">
        <authorList>
            <person name="Sun Q."/>
            <person name="Inoue M."/>
        </authorList>
    </citation>
    <scope>NUCLEOTIDE SEQUENCE</scope>
    <source>
        <strain evidence="9">JCM 10667</strain>
    </source>
</reference>
<evidence type="ECO:0000256" key="6">
    <source>
        <dbReference type="ARBA" id="ARBA00022989"/>
    </source>
</evidence>
<organism evidence="10 11">
    <name type="scientific">Actinomadura livida</name>
    <dbReference type="NCBI Taxonomy" id="79909"/>
    <lineage>
        <taxon>Bacteria</taxon>
        <taxon>Bacillati</taxon>
        <taxon>Actinomycetota</taxon>
        <taxon>Actinomycetes</taxon>
        <taxon>Streptosporangiales</taxon>
        <taxon>Thermomonosporaceae</taxon>
        <taxon>Actinomadura</taxon>
    </lineage>
</organism>
<evidence type="ECO:0000313" key="10">
    <source>
        <dbReference type="EMBL" id="MBB4778763.1"/>
    </source>
</evidence>
<dbReference type="Pfam" id="PF01925">
    <property type="entry name" value="TauE"/>
    <property type="match status" value="1"/>
</dbReference>
<feature type="transmembrane region" description="Helical" evidence="8">
    <location>
        <begin position="212"/>
        <end position="233"/>
    </location>
</feature>
<feature type="transmembrane region" description="Helical" evidence="8">
    <location>
        <begin position="6"/>
        <end position="31"/>
    </location>
</feature>
<feature type="transmembrane region" description="Helical" evidence="8">
    <location>
        <begin position="74"/>
        <end position="93"/>
    </location>
</feature>